<accession>A0A6B1DY99</accession>
<dbReference type="AlphaFoldDB" id="A0A6B1DY99"/>
<dbReference type="EMBL" id="VXPY01000118">
    <property type="protein sequence ID" value="MYD91837.1"/>
    <property type="molecule type" value="Genomic_DNA"/>
</dbReference>
<reference evidence="1" key="1">
    <citation type="submission" date="2019-09" db="EMBL/GenBank/DDBJ databases">
        <title>Characterisation of the sponge microbiome using genome-centric metagenomics.</title>
        <authorList>
            <person name="Engelberts J.P."/>
            <person name="Robbins S.J."/>
            <person name="De Goeij J.M."/>
            <person name="Aranda M."/>
            <person name="Bell S.C."/>
            <person name="Webster N.S."/>
        </authorList>
    </citation>
    <scope>NUCLEOTIDE SEQUENCE</scope>
    <source>
        <strain evidence="1">SB0662_bin_9</strain>
    </source>
</reference>
<gene>
    <name evidence="1" type="ORF">F4Y08_16155</name>
</gene>
<sequence>MQLIEQIQNLDFPAPLPDKVLSVHQTFDTVKVADIHARVLEAWDESGVLAHMKPGAVVGVGAGSRGIANIPMLVRGSVDWLKAHGFRPFVFPAMGSHGGAIAEGQKTMLAELGVTEESAGCEIRATMEVEPIGEIPDGGPILYQGKDSMAADHCILVSRIKPHTDFRSHLESGPSKMCVIGFGKQHGASIMHGGGGAFFQKYLAPAARIYADNTNFIGALCPVENAYDETARIEFLTSDQVGLEPEAELLQEAKDMMASLPFPEIDVLVVREMGKNISGTGMDTNIVSRLMIPRQDEEFGTSDVAVITVLDLTEETHGNVAGLGLANITTARVAEKIDWHATYTNAVTSGIFGMFRVSLPITMPSDEKSLHVSMRGCARPPEDARLVFIENTLILDDFYASPCLLPEIEAHPRLSVTGEVPLAFSEPGVMQSPWRLN</sequence>
<name>A0A6B1DY99_9CHLR</name>
<comment type="caution">
    <text evidence="1">The sequence shown here is derived from an EMBL/GenBank/DDBJ whole genome shotgun (WGS) entry which is preliminary data.</text>
</comment>
<organism evidence="1">
    <name type="scientific">Caldilineaceae bacterium SB0662_bin_9</name>
    <dbReference type="NCBI Taxonomy" id="2605258"/>
    <lineage>
        <taxon>Bacteria</taxon>
        <taxon>Bacillati</taxon>
        <taxon>Chloroflexota</taxon>
        <taxon>Caldilineae</taxon>
        <taxon>Caldilineales</taxon>
        <taxon>Caldilineaceae</taxon>
    </lineage>
</organism>
<evidence type="ECO:0000313" key="1">
    <source>
        <dbReference type="EMBL" id="MYD91837.1"/>
    </source>
</evidence>
<protein>
    <submittedName>
        <fullName evidence="1">DUF2088 domain-containing protein</fullName>
    </submittedName>
</protein>
<dbReference type="Gene3D" id="3.40.50.11440">
    <property type="match status" value="1"/>
</dbReference>
<proteinExistence type="predicted"/>